<evidence type="ECO:0000259" key="11">
    <source>
        <dbReference type="PROSITE" id="PS52004"/>
    </source>
</evidence>
<dbReference type="CDD" id="cd00833">
    <property type="entry name" value="PKS"/>
    <property type="match status" value="1"/>
</dbReference>
<dbReference type="UniPathway" id="UPA00094"/>
<dbReference type="NCBIfam" id="NF005496">
    <property type="entry name" value="PRK07110.1"/>
    <property type="match status" value="1"/>
</dbReference>
<accession>A0A4R6YHT0</accession>
<dbReference type="InterPro" id="IPR029045">
    <property type="entry name" value="ClpP/crotonase-like_dom_sf"/>
</dbReference>
<keyword evidence="6" id="KW-0597">Phosphoprotein</keyword>
<dbReference type="SUPFAM" id="SSF47336">
    <property type="entry name" value="ACP-like"/>
    <property type="match status" value="1"/>
</dbReference>
<feature type="domain" description="Ketosynthase family 3 (KS3)" evidence="11">
    <location>
        <begin position="1427"/>
        <end position="1696"/>
    </location>
</feature>
<proteinExistence type="inferred from homology"/>
<dbReference type="InterPro" id="IPR001753">
    <property type="entry name" value="Enoyl-CoA_hydra/iso"/>
</dbReference>
<dbReference type="Proteomes" id="UP000295293">
    <property type="component" value="Unassembled WGS sequence"/>
</dbReference>
<evidence type="ECO:0000256" key="6">
    <source>
        <dbReference type="ARBA" id="ARBA00022553"/>
    </source>
</evidence>
<feature type="compositionally biased region" description="Basic and acidic residues" evidence="9">
    <location>
        <begin position="1355"/>
        <end position="1364"/>
    </location>
</feature>
<dbReference type="PROSITE" id="PS00012">
    <property type="entry name" value="PHOSPHOPANTETHEINE"/>
    <property type="match status" value="1"/>
</dbReference>
<organism evidence="12 13">
    <name type="scientific">Tahibacter aquaticus</name>
    <dbReference type="NCBI Taxonomy" id="520092"/>
    <lineage>
        <taxon>Bacteria</taxon>
        <taxon>Pseudomonadati</taxon>
        <taxon>Pseudomonadota</taxon>
        <taxon>Gammaproteobacteria</taxon>
        <taxon>Lysobacterales</taxon>
        <taxon>Rhodanobacteraceae</taxon>
        <taxon>Tahibacter</taxon>
    </lineage>
</organism>
<comment type="caution">
    <text evidence="12">The sequence shown here is derived from an EMBL/GenBank/DDBJ whole genome shotgun (WGS) entry which is preliminary data.</text>
</comment>
<dbReference type="Pfam" id="PF00550">
    <property type="entry name" value="PP-binding"/>
    <property type="match status" value="1"/>
</dbReference>
<dbReference type="Gene3D" id="3.10.129.110">
    <property type="entry name" value="Polyketide synthase dehydratase"/>
    <property type="match status" value="1"/>
</dbReference>
<dbReference type="InterPro" id="IPR018201">
    <property type="entry name" value="Ketoacyl_synth_AS"/>
</dbReference>
<dbReference type="InterPro" id="IPR020806">
    <property type="entry name" value="PKS_PP-bd"/>
</dbReference>
<dbReference type="GO" id="GO:0005737">
    <property type="term" value="C:cytoplasm"/>
    <property type="evidence" value="ECO:0007669"/>
    <property type="project" value="UniProtKB-SubCell"/>
</dbReference>
<evidence type="ECO:0000256" key="2">
    <source>
        <dbReference type="ARBA" id="ARBA00004792"/>
    </source>
</evidence>
<keyword evidence="7" id="KW-0808">Transferase</keyword>
<dbReference type="InterPro" id="IPR049552">
    <property type="entry name" value="PKS_DH_N"/>
</dbReference>
<feature type="domain" description="Carrier" evidence="10">
    <location>
        <begin position="1286"/>
        <end position="1360"/>
    </location>
</feature>
<dbReference type="InterPro" id="IPR016039">
    <property type="entry name" value="Thiolase-like"/>
</dbReference>
<dbReference type="GO" id="GO:0016853">
    <property type="term" value="F:isomerase activity"/>
    <property type="evidence" value="ECO:0007669"/>
    <property type="project" value="UniProtKB-KW"/>
</dbReference>
<evidence type="ECO:0000259" key="10">
    <source>
        <dbReference type="PROSITE" id="PS50075"/>
    </source>
</evidence>
<dbReference type="GO" id="GO:0031177">
    <property type="term" value="F:phosphopantetheine binding"/>
    <property type="evidence" value="ECO:0007669"/>
    <property type="project" value="InterPro"/>
</dbReference>
<evidence type="ECO:0000256" key="1">
    <source>
        <dbReference type="ARBA" id="ARBA00004496"/>
    </source>
</evidence>
<comment type="pathway">
    <text evidence="2">Antibiotic biosynthesis.</text>
</comment>
<protein>
    <submittedName>
        <fullName evidence="12">Enoyl-CoA hydratase/isomerase-like protein</fullName>
    </submittedName>
</protein>
<dbReference type="SUPFAM" id="SSF52096">
    <property type="entry name" value="ClpP/crotonase"/>
    <property type="match status" value="3"/>
</dbReference>
<dbReference type="Pfam" id="PF22336">
    <property type="entry name" value="RhiE-like_linker"/>
    <property type="match status" value="1"/>
</dbReference>
<dbReference type="Gene3D" id="3.40.47.10">
    <property type="match status" value="2"/>
</dbReference>
<dbReference type="Gene3D" id="3.90.226.10">
    <property type="entry name" value="2-enoyl-CoA Hydratase, Chain A, domain 1"/>
    <property type="match status" value="3"/>
</dbReference>
<feature type="non-terminal residue" evidence="12">
    <location>
        <position position="1696"/>
    </location>
</feature>
<dbReference type="EMBL" id="SNZH01000030">
    <property type="protein sequence ID" value="TDR36319.1"/>
    <property type="molecule type" value="Genomic_DNA"/>
</dbReference>
<comment type="similarity">
    <text evidence="8">Belongs to the enoyl-CoA hydratase/isomerase family.</text>
</comment>
<dbReference type="PROSITE" id="PS00166">
    <property type="entry name" value="ENOYL_COA_HYDRATASE"/>
    <property type="match status" value="2"/>
</dbReference>
<dbReference type="InterPro" id="IPR014030">
    <property type="entry name" value="Ketoacyl_synth_N"/>
</dbReference>
<dbReference type="InterPro" id="IPR036736">
    <property type="entry name" value="ACP-like_sf"/>
</dbReference>
<dbReference type="CDD" id="cd06558">
    <property type="entry name" value="crotonase-like"/>
    <property type="match status" value="3"/>
</dbReference>
<dbReference type="PROSITE" id="PS52004">
    <property type="entry name" value="KS3_2"/>
    <property type="match status" value="1"/>
</dbReference>
<gene>
    <name evidence="12" type="ORF">DFR29_1304</name>
</gene>
<keyword evidence="4" id="KW-0596">Phosphopantetheine</keyword>
<keyword evidence="12" id="KW-0413">Isomerase</keyword>
<dbReference type="GO" id="GO:0005886">
    <property type="term" value="C:plasma membrane"/>
    <property type="evidence" value="ECO:0007669"/>
    <property type="project" value="TreeGrafter"/>
</dbReference>
<dbReference type="SMART" id="SM00823">
    <property type="entry name" value="PKS_PP"/>
    <property type="match status" value="1"/>
</dbReference>
<dbReference type="GO" id="GO:0004315">
    <property type="term" value="F:3-oxoacyl-[acyl-carrier-protein] synthase activity"/>
    <property type="evidence" value="ECO:0007669"/>
    <property type="project" value="InterPro"/>
</dbReference>
<dbReference type="InterPro" id="IPR050091">
    <property type="entry name" value="PKS_NRPS_Biosynth_Enz"/>
</dbReference>
<dbReference type="PANTHER" id="PTHR43775:SF37">
    <property type="entry name" value="SI:DKEY-61P9.11"/>
    <property type="match status" value="1"/>
</dbReference>
<evidence type="ECO:0000256" key="5">
    <source>
        <dbReference type="ARBA" id="ARBA00022490"/>
    </source>
</evidence>
<dbReference type="SMART" id="SM01294">
    <property type="entry name" value="PKS_PP_betabranch"/>
    <property type="match status" value="1"/>
</dbReference>
<evidence type="ECO:0000256" key="7">
    <source>
        <dbReference type="ARBA" id="ARBA00022679"/>
    </source>
</evidence>
<dbReference type="InterPro" id="IPR054514">
    <property type="entry name" value="RhiE-like_linker"/>
</dbReference>
<dbReference type="Pfam" id="PF00378">
    <property type="entry name" value="ECH_1"/>
    <property type="match status" value="3"/>
</dbReference>
<evidence type="ECO:0000256" key="8">
    <source>
        <dbReference type="RuleBase" id="RU003707"/>
    </source>
</evidence>
<keyword evidence="5" id="KW-0963">Cytoplasm</keyword>
<dbReference type="SUPFAM" id="SSF53901">
    <property type="entry name" value="Thiolase-like"/>
    <property type="match status" value="2"/>
</dbReference>
<dbReference type="RefSeq" id="WP_208113759.1">
    <property type="nucleotide sequence ID" value="NZ_SNZH01000030.1"/>
</dbReference>
<reference evidence="12 13" key="1">
    <citation type="submission" date="2019-03" db="EMBL/GenBank/DDBJ databases">
        <title>Genomic Encyclopedia of Type Strains, Phase IV (KMG-IV): sequencing the most valuable type-strain genomes for metagenomic binning, comparative biology and taxonomic classification.</title>
        <authorList>
            <person name="Goeker M."/>
        </authorList>
    </citation>
    <scope>NUCLEOTIDE SEQUENCE [LARGE SCALE GENOMIC DNA]</scope>
    <source>
        <strain evidence="12 13">DSM 21667</strain>
    </source>
</reference>
<dbReference type="GO" id="GO:0004312">
    <property type="term" value="F:fatty acid synthase activity"/>
    <property type="evidence" value="ECO:0007669"/>
    <property type="project" value="TreeGrafter"/>
</dbReference>
<dbReference type="PANTHER" id="PTHR43775">
    <property type="entry name" value="FATTY ACID SYNTHASE"/>
    <property type="match status" value="1"/>
</dbReference>
<dbReference type="PROSITE" id="PS50075">
    <property type="entry name" value="CARRIER"/>
    <property type="match status" value="1"/>
</dbReference>
<name>A0A4R6YHT0_9GAMM</name>
<dbReference type="InterPro" id="IPR006162">
    <property type="entry name" value="Ppantetheine_attach_site"/>
</dbReference>
<dbReference type="InterPro" id="IPR049551">
    <property type="entry name" value="PKS_DH_C"/>
</dbReference>
<dbReference type="InterPro" id="IPR009081">
    <property type="entry name" value="PP-bd_ACP"/>
</dbReference>
<keyword evidence="13" id="KW-1185">Reference proteome</keyword>
<sequence>QMQHRQIVPSLHSRTLNPHIDFAGSPFTVNQSLTDWAAPVIDGRSLPRIAGISSFGAGGSNAHMIVEEYTAAAGVAATAEPVLLVLSARTPEQLQRKAADLLAYLAGTAQPALASMAYTLQIGREALDERLAVVVSTPAELVEKLRAFGAGDGDVEALYQGHAKRHKEALSLFSTDSDLQQTIGRWLSGRKLEKLAELWVKGLDWDWNALYAASAAPPRLSLPTYPFARERHWLELPAGNAAGSTAVLHPLLHANTSDLYRQSFASNFRGDEIFCTPGKTLQPGAYLEMARAALVQATRIDAAATIELRNIAWLAAPVLVRENPLTIALQALDDSQFIYEIVSAGADEDIVHCQGEAVLLDSLAMQPVDLAALQGQLHASGGQRYRSEAQLLQRLQWPPAAASAYVLHPALLQQAHEAALELIGAAAQPLALDCLRVAAALPAECWLWLRPAAQAAGAAGEVALDLDFCDERGQVCMQLHGLVLRSDELVKTHSETVEIALPLAAPLRIALNGAAVGGSAAPAVVQKHKPRFALAAPGAVVAAELQRHQVATARPRISLHNAVATAAGGQGEVNVTDLGGGVVAIRINAGRNVLGAELIDALLQAFEAAGSRDSLRVVLLSGTPQDFLHGDAAQYNLALQRRLHETIAAFPYPVVAVMAGDATGAGWWLASLCDLMLCSEEAQYGYAVTDHSLLAAHSNLLQERFGSLRVQQLQSPPAYLSGSALKASGWTCPIVPRADMEQQAQQLATRLAGKSPEALRLLKAHLARPLRELALALVPAAVAEASGGGVARVIRLDQRDLPTVTRQLAEAIAQIEAGSASGCIVLASEIAPFDGSESAEQALALQALIQRAPVAVIAASAGDAQGLGWWLALCCDVHICSESGWYGAAELCADPRVAAQAAAIVPQRLGAVLGREMLLTGDAYAGLTLKQRAPALQVVAADQVLARALQVAEDLRGTPPRQSPAALAPWRADESAWQAPGAGAVPLQSHVVSATVQAGGVLLVELHDRDAKNMFSEALVAGVGEVFAHIAQTLYKAVVLTGYDSYFASGGTKESLLAIQAGTVKFTDFKIFHAALQCDVPVIAAMQGHGIGAGWSLGLFADVVLFGEESHYLSPYMNYGFTPGAGATLSVADQLGQDLARESLLTAHEYTGRELRLRGVAQSILPRNAVLAAALALAQRMARQPRERLMNFKQQWSTVRRAAIDATYQRELAMHEATFVGRADTLALIENRFRHSQTPQHRPASAPAAAARVAAAPAPVATMAAAMPAPAVPAPAAASAAGDVLALVTANLRQLLAAELQMPEHDIDDEAQFVDLGLDSIIGVTWVRKINEAYRLEVEATKVYSHPTLAQLSRHVRDEAEKRGSLPKATTPTPITAGTAVPVPLALQTQIPVAPARSARSNAPLTRAGRLRTLAPLASGATAAPMPGAIAVVGMAGQFPQAANLAQFWRNIADGRDCISVVPPKRWDMDQYYRAGAPAPGLTNSRWMGALDDYDLFDPLFFNISPQEAELMDPQQRLFLQACWQAIEDAGYNARSLSGSRCGVFAGCTNSDYQQLSPDQRLTAQGFTGNANSILAARISYFLNLQGPCLSIDTACSSSLVAMAHACDSLASGTSDLALAGGVYVMTGPDMHIKTAQAGMLSTDGRCFTFDQRANGFVPGEGVGVVVLKRLSDAVRDNDPIYGTIQGWGVNQDGKT</sequence>
<evidence type="ECO:0000256" key="3">
    <source>
        <dbReference type="ARBA" id="ARBA00005194"/>
    </source>
</evidence>
<dbReference type="InterPro" id="IPR018376">
    <property type="entry name" value="Enoyl-CoA_hyd/isom_CS"/>
</dbReference>
<feature type="non-terminal residue" evidence="12">
    <location>
        <position position="1"/>
    </location>
</feature>
<dbReference type="PROSITE" id="PS00606">
    <property type="entry name" value="KS3_1"/>
    <property type="match status" value="1"/>
</dbReference>
<dbReference type="Gene3D" id="3.30.70.3290">
    <property type="match status" value="1"/>
</dbReference>
<dbReference type="Pfam" id="PF21089">
    <property type="entry name" value="PKS_DH_N"/>
    <property type="match status" value="1"/>
</dbReference>
<feature type="region of interest" description="Disordered" evidence="9">
    <location>
        <begin position="1355"/>
        <end position="1377"/>
    </location>
</feature>
<dbReference type="Pfam" id="PF00109">
    <property type="entry name" value="ketoacyl-synt"/>
    <property type="match status" value="1"/>
</dbReference>
<feature type="compositionally biased region" description="Low complexity" evidence="9">
    <location>
        <begin position="1367"/>
        <end position="1377"/>
    </location>
</feature>
<evidence type="ECO:0000313" key="12">
    <source>
        <dbReference type="EMBL" id="TDR36319.1"/>
    </source>
</evidence>
<evidence type="ECO:0000256" key="4">
    <source>
        <dbReference type="ARBA" id="ARBA00022450"/>
    </source>
</evidence>
<comment type="subcellular location">
    <subcellularLocation>
        <location evidence="1">Cytoplasm</location>
    </subcellularLocation>
</comment>
<dbReference type="GO" id="GO:0006633">
    <property type="term" value="P:fatty acid biosynthetic process"/>
    <property type="evidence" value="ECO:0007669"/>
    <property type="project" value="UniProtKB-UniPathway"/>
</dbReference>
<evidence type="ECO:0000256" key="9">
    <source>
        <dbReference type="SAM" id="MobiDB-lite"/>
    </source>
</evidence>
<evidence type="ECO:0000313" key="13">
    <source>
        <dbReference type="Proteomes" id="UP000295293"/>
    </source>
</evidence>
<dbReference type="InterPro" id="IPR042104">
    <property type="entry name" value="PKS_dehydratase_sf"/>
</dbReference>
<dbReference type="Pfam" id="PF14765">
    <property type="entry name" value="PS-DH"/>
    <property type="match status" value="1"/>
</dbReference>
<dbReference type="Gene3D" id="6.20.390.20">
    <property type="match status" value="1"/>
</dbReference>
<dbReference type="GO" id="GO:0071770">
    <property type="term" value="P:DIM/DIP cell wall layer assembly"/>
    <property type="evidence" value="ECO:0007669"/>
    <property type="project" value="TreeGrafter"/>
</dbReference>
<dbReference type="SMART" id="SM00825">
    <property type="entry name" value="PKS_KS"/>
    <property type="match status" value="1"/>
</dbReference>
<dbReference type="Gene3D" id="1.10.1200.10">
    <property type="entry name" value="ACP-like"/>
    <property type="match status" value="1"/>
</dbReference>
<comment type="pathway">
    <text evidence="3">Lipid metabolism; fatty acid biosynthesis.</text>
</comment>
<dbReference type="InterPro" id="IPR020841">
    <property type="entry name" value="PKS_Beta-ketoAc_synthase_dom"/>
</dbReference>